<dbReference type="SUPFAM" id="SSF46565">
    <property type="entry name" value="Chaperone J-domain"/>
    <property type="match status" value="1"/>
</dbReference>
<dbReference type="SMART" id="SM00271">
    <property type="entry name" value="DnaJ"/>
    <property type="match status" value="1"/>
</dbReference>
<evidence type="ECO:0000313" key="4">
    <source>
        <dbReference type="Proteomes" id="UP000613177"/>
    </source>
</evidence>
<protein>
    <recommendedName>
        <fullName evidence="2">J domain-containing protein</fullName>
    </recommendedName>
</protein>
<feature type="region of interest" description="Disordered" evidence="1">
    <location>
        <begin position="81"/>
        <end position="181"/>
    </location>
</feature>
<feature type="compositionally biased region" description="Basic and acidic residues" evidence="1">
    <location>
        <begin position="127"/>
        <end position="173"/>
    </location>
</feature>
<dbReference type="Pfam" id="PF00226">
    <property type="entry name" value="DnaJ"/>
    <property type="match status" value="1"/>
</dbReference>
<dbReference type="InterPro" id="IPR053025">
    <property type="entry name" value="Mito_ATP_Synthase-Asso"/>
</dbReference>
<accession>A0A8H7SXU0</accession>
<evidence type="ECO:0000256" key="1">
    <source>
        <dbReference type="SAM" id="MobiDB-lite"/>
    </source>
</evidence>
<evidence type="ECO:0000313" key="3">
    <source>
        <dbReference type="EMBL" id="KAG2236403.1"/>
    </source>
</evidence>
<sequence>MMLLKRSFHSSIARQKKYYDILQLKHNADKKTIKSNYYRLSKKFHPDLNPNNKEAHTMFLDINEAYGVLGNEASKRKYDYEYDDSSNSNRNTAATYSRAGGGNANSQAWHFRNRRAPRSTGSSSAKEQAERMRKDKVEGRFDHRDHYNKHYEAEEHRRRQRMEKATERRRAAGDENVPNKVAPGMENLWGRFWRLGVVLTGIAYVAQKLN</sequence>
<dbReference type="InterPro" id="IPR001623">
    <property type="entry name" value="DnaJ_domain"/>
</dbReference>
<dbReference type="InterPro" id="IPR036869">
    <property type="entry name" value="J_dom_sf"/>
</dbReference>
<dbReference type="AlphaFoldDB" id="A0A8H7SXU0"/>
<dbReference type="OrthoDB" id="445556at2759"/>
<proteinExistence type="predicted"/>
<gene>
    <name evidence="3" type="ORF">INT48_008385</name>
</gene>
<dbReference type="PANTHER" id="PTHR44873">
    <property type="entry name" value="DNAJ HOMOLOG SUBFAMILY C MEMBER 30, MITOCHONDRIAL"/>
    <property type="match status" value="1"/>
</dbReference>
<reference evidence="3" key="1">
    <citation type="submission" date="2021-01" db="EMBL/GenBank/DDBJ databases">
        <title>Metabolic potential, ecology and presence of endohyphal bacteria is reflected in genomic diversity of Mucoromycotina.</title>
        <authorList>
            <person name="Muszewska A."/>
            <person name="Okrasinska A."/>
            <person name="Steczkiewicz K."/>
            <person name="Drgas O."/>
            <person name="Orlowska M."/>
            <person name="Perlinska-Lenart U."/>
            <person name="Aleksandrzak-Piekarczyk T."/>
            <person name="Szatraj K."/>
            <person name="Zielenkiewicz U."/>
            <person name="Pilsyk S."/>
            <person name="Malc E."/>
            <person name="Mieczkowski P."/>
            <person name="Kruszewska J.S."/>
            <person name="Biernat P."/>
            <person name="Pawlowska J."/>
        </authorList>
    </citation>
    <scope>NUCLEOTIDE SEQUENCE</scope>
    <source>
        <strain evidence="3">WA0000018081</strain>
    </source>
</reference>
<keyword evidence="4" id="KW-1185">Reference proteome</keyword>
<organism evidence="3 4">
    <name type="scientific">Thamnidium elegans</name>
    <dbReference type="NCBI Taxonomy" id="101142"/>
    <lineage>
        <taxon>Eukaryota</taxon>
        <taxon>Fungi</taxon>
        <taxon>Fungi incertae sedis</taxon>
        <taxon>Mucoromycota</taxon>
        <taxon>Mucoromycotina</taxon>
        <taxon>Mucoromycetes</taxon>
        <taxon>Mucorales</taxon>
        <taxon>Mucorineae</taxon>
        <taxon>Mucoraceae</taxon>
        <taxon>Thamnidium</taxon>
    </lineage>
</organism>
<dbReference type="PANTHER" id="PTHR44873:SF1">
    <property type="entry name" value="DNAJ HOMOLOG SUBFAMILY C MEMBER 30, MITOCHONDRIAL"/>
    <property type="match status" value="1"/>
</dbReference>
<dbReference type="Gene3D" id="1.10.287.110">
    <property type="entry name" value="DnaJ domain"/>
    <property type="match status" value="1"/>
</dbReference>
<dbReference type="CDD" id="cd06257">
    <property type="entry name" value="DnaJ"/>
    <property type="match status" value="1"/>
</dbReference>
<comment type="caution">
    <text evidence="3">The sequence shown here is derived from an EMBL/GenBank/DDBJ whole genome shotgun (WGS) entry which is preliminary data.</text>
</comment>
<dbReference type="PRINTS" id="PR00625">
    <property type="entry name" value="JDOMAIN"/>
</dbReference>
<feature type="domain" description="J" evidence="2">
    <location>
        <begin position="17"/>
        <end position="82"/>
    </location>
</feature>
<dbReference type="Proteomes" id="UP000613177">
    <property type="component" value="Unassembled WGS sequence"/>
</dbReference>
<evidence type="ECO:0000259" key="2">
    <source>
        <dbReference type="PROSITE" id="PS50076"/>
    </source>
</evidence>
<feature type="compositionally biased region" description="Polar residues" evidence="1">
    <location>
        <begin position="85"/>
        <end position="95"/>
    </location>
</feature>
<dbReference type="PROSITE" id="PS50076">
    <property type="entry name" value="DNAJ_2"/>
    <property type="match status" value="1"/>
</dbReference>
<dbReference type="EMBL" id="JAEPRE010000018">
    <property type="protein sequence ID" value="KAG2236403.1"/>
    <property type="molecule type" value="Genomic_DNA"/>
</dbReference>
<name>A0A8H7SXU0_9FUNG</name>